<dbReference type="SUPFAM" id="SSF53850">
    <property type="entry name" value="Periplasmic binding protein-like II"/>
    <property type="match status" value="1"/>
</dbReference>
<reference evidence="3 4" key="1">
    <citation type="submission" date="2020-08" db="EMBL/GenBank/DDBJ databases">
        <title>The Agave Microbiome: Exploring the role of microbial communities in plant adaptations to desert environments.</title>
        <authorList>
            <person name="Partida-Martinez L.P."/>
        </authorList>
    </citation>
    <scope>NUCLEOTIDE SEQUENCE [LARGE SCALE GENOMIC DNA]</scope>
    <source>
        <strain evidence="3 4">AT3.2</strain>
    </source>
</reference>
<feature type="domain" description="Solute-binding protein family 3/N-terminal" evidence="2">
    <location>
        <begin position="48"/>
        <end position="269"/>
    </location>
</feature>
<gene>
    <name evidence="3" type="ORF">HD842_001703</name>
</gene>
<evidence type="ECO:0000313" key="3">
    <source>
        <dbReference type="EMBL" id="MBB6133592.1"/>
    </source>
</evidence>
<sequence length="276" mass="29845">MAEGIENGGRRRVLGQLLALPASAALCPPWADAAGLADPADARGTRGTLRIALEGTYPPFNFTDPASGQLTGHDVDVARAVATRMGLEPQFVLTEWSAILPAVRAGRVDVAISQVIITPQRAKAFDFSAPYCYSQPQLIVRKNERASYHTLADLKGRTLGVRQNSVFEEQARAVPGIKIKRYPAVPENLQDLAFGRIDALLDDSLLMHYLICKTQLPLKAGARIGAPEPVGIALRKGRPAFRLAIDKALREARSDGTLRTLSLKWFGQDAGSMPPT</sequence>
<dbReference type="SMART" id="SM00062">
    <property type="entry name" value="PBPb"/>
    <property type="match status" value="1"/>
</dbReference>
<dbReference type="EMBL" id="JACHBX010000001">
    <property type="protein sequence ID" value="MBB6133592.1"/>
    <property type="molecule type" value="Genomic_DNA"/>
</dbReference>
<dbReference type="AlphaFoldDB" id="A0A7W9WZD4"/>
<accession>A0A7W9WZD4</accession>
<comment type="caution">
    <text evidence="3">The sequence shown here is derived from an EMBL/GenBank/DDBJ whole genome shotgun (WGS) entry which is preliminary data.</text>
</comment>
<keyword evidence="4" id="KW-1185">Reference proteome</keyword>
<proteinExistence type="predicted"/>
<dbReference type="Proteomes" id="UP000540787">
    <property type="component" value="Unassembled WGS sequence"/>
</dbReference>
<dbReference type="Pfam" id="PF00497">
    <property type="entry name" value="SBP_bac_3"/>
    <property type="match status" value="1"/>
</dbReference>
<evidence type="ECO:0000256" key="1">
    <source>
        <dbReference type="ARBA" id="ARBA00022729"/>
    </source>
</evidence>
<dbReference type="InterPro" id="IPR001638">
    <property type="entry name" value="Solute-binding_3/MltF_N"/>
</dbReference>
<dbReference type="PANTHER" id="PTHR35936">
    <property type="entry name" value="MEMBRANE-BOUND LYTIC MUREIN TRANSGLYCOSYLASE F"/>
    <property type="match status" value="1"/>
</dbReference>
<dbReference type="PANTHER" id="PTHR35936:SF35">
    <property type="entry name" value="L-CYSTINE-BINDING PROTEIN TCYJ"/>
    <property type="match status" value="1"/>
</dbReference>
<keyword evidence="1" id="KW-0732">Signal</keyword>
<evidence type="ECO:0000313" key="4">
    <source>
        <dbReference type="Proteomes" id="UP000540787"/>
    </source>
</evidence>
<protein>
    <submittedName>
        <fullName evidence="3">Cystine transport system substrate-binding protein</fullName>
    </submittedName>
</protein>
<evidence type="ECO:0000259" key="2">
    <source>
        <dbReference type="SMART" id="SM00062"/>
    </source>
</evidence>
<name>A0A7W9WZD4_9BURK</name>
<organism evidence="3 4">
    <name type="scientific">Massilia aurea</name>
    <dbReference type="NCBI Taxonomy" id="373040"/>
    <lineage>
        <taxon>Bacteria</taxon>
        <taxon>Pseudomonadati</taxon>
        <taxon>Pseudomonadota</taxon>
        <taxon>Betaproteobacteria</taxon>
        <taxon>Burkholderiales</taxon>
        <taxon>Oxalobacteraceae</taxon>
        <taxon>Telluria group</taxon>
        <taxon>Massilia</taxon>
    </lineage>
</organism>
<dbReference type="Gene3D" id="3.40.190.10">
    <property type="entry name" value="Periplasmic binding protein-like II"/>
    <property type="match status" value="2"/>
</dbReference>
<dbReference type="RefSeq" id="WP_183553110.1">
    <property type="nucleotide sequence ID" value="NZ_JACHBX010000001.1"/>
</dbReference>